<organism evidence="2 3">
    <name type="scientific">Euroglyphus maynei</name>
    <name type="common">Mayne's house dust mite</name>
    <dbReference type="NCBI Taxonomy" id="6958"/>
    <lineage>
        <taxon>Eukaryota</taxon>
        <taxon>Metazoa</taxon>
        <taxon>Ecdysozoa</taxon>
        <taxon>Arthropoda</taxon>
        <taxon>Chelicerata</taxon>
        <taxon>Arachnida</taxon>
        <taxon>Acari</taxon>
        <taxon>Acariformes</taxon>
        <taxon>Sarcoptiformes</taxon>
        <taxon>Astigmata</taxon>
        <taxon>Psoroptidia</taxon>
        <taxon>Analgoidea</taxon>
        <taxon>Pyroglyphidae</taxon>
        <taxon>Pyroglyphinae</taxon>
        <taxon>Euroglyphus</taxon>
    </lineage>
</organism>
<proteinExistence type="predicted"/>
<comment type="caution">
    <text evidence="2">The sequence shown here is derived from an EMBL/GenBank/DDBJ whole genome shotgun (WGS) entry which is preliminary data.</text>
</comment>
<sequence length="99" mass="11057">MSLVNYGYSDDDDDVISETLPSESNEKKSINSLTEIKPTLSSSLSSLTFKTKSNSRIQIKAFDDDLANGKDEDDSDEEDDDNRARKRMKRSEKGSSLIS</sequence>
<evidence type="ECO:0000313" key="2">
    <source>
        <dbReference type="EMBL" id="OTF72316.1"/>
    </source>
</evidence>
<accession>A0A1Y3AY33</accession>
<protein>
    <submittedName>
        <fullName evidence="2">Uncharacterized protein</fullName>
    </submittedName>
</protein>
<feature type="region of interest" description="Disordered" evidence="1">
    <location>
        <begin position="62"/>
        <end position="99"/>
    </location>
</feature>
<feature type="compositionally biased region" description="Acidic residues" evidence="1">
    <location>
        <begin position="71"/>
        <end position="81"/>
    </location>
</feature>
<keyword evidence="3" id="KW-1185">Reference proteome</keyword>
<feature type="region of interest" description="Disordered" evidence="1">
    <location>
        <begin position="1"/>
        <end position="31"/>
    </location>
</feature>
<name>A0A1Y3AY33_EURMA</name>
<dbReference type="Proteomes" id="UP000194236">
    <property type="component" value="Unassembled WGS sequence"/>
</dbReference>
<feature type="non-terminal residue" evidence="2">
    <location>
        <position position="99"/>
    </location>
</feature>
<gene>
    <name evidence="2" type="ORF">BLA29_011349</name>
</gene>
<evidence type="ECO:0000313" key="3">
    <source>
        <dbReference type="Proteomes" id="UP000194236"/>
    </source>
</evidence>
<reference evidence="2 3" key="1">
    <citation type="submission" date="2017-03" db="EMBL/GenBank/DDBJ databases">
        <title>Genome Survey of Euroglyphus maynei.</title>
        <authorList>
            <person name="Arlian L.G."/>
            <person name="Morgan M.S."/>
            <person name="Rider S.D."/>
        </authorList>
    </citation>
    <scope>NUCLEOTIDE SEQUENCE [LARGE SCALE GENOMIC DNA]</scope>
    <source>
        <strain evidence="2">Arlian Lab</strain>
        <tissue evidence="2">Whole body</tissue>
    </source>
</reference>
<dbReference type="AlphaFoldDB" id="A0A1Y3AY33"/>
<dbReference type="EMBL" id="MUJZ01056803">
    <property type="protein sequence ID" value="OTF72316.1"/>
    <property type="molecule type" value="Genomic_DNA"/>
</dbReference>
<evidence type="ECO:0000256" key="1">
    <source>
        <dbReference type="SAM" id="MobiDB-lite"/>
    </source>
</evidence>